<dbReference type="InterPro" id="IPR000421">
    <property type="entry name" value="FA58C"/>
</dbReference>
<evidence type="ECO:0000256" key="1">
    <source>
        <dbReference type="ARBA" id="ARBA00009865"/>
    </source>
</evidence>
<dbReference type="CDD" id="cd00063">
    <property type="entry name" value="FN3"/>
    <property type="match status" value="1"/>
</dbReference>
<dbReference type="PANTHER" id="PTHR42812">
    <property type="entry name" value="BETA-XYLOSIDASE"/>
    <property type="match status" value="1"/>
</dbReference>
<protein>
    <submittedName>
        <fullName evidence="5">Non-reducing end alpha-L-arabinofuranosidase BoGH43A</fullName>
        <ecNumber evidence="5">3.2.1.55</ecNumber>
    </submittedName>
</protein>
<comment type="similarity">
    <text evidence="1">Belongs to the glycosyl hydrolase 43 family.</text>
</comment>
<dbReference type="InterPro" id="IPR051795">
    <property type="entry name" value="Glycosyl_Hydrlase_43"/>
</dbReference>
<evidence type="ECO:0000256" key="3">
    <source>
        <dbReference type="ARBA" id="ARBA00023295"/>
    </source>
</evidence>
<dbReference type="GO" id="GO:0046556">
    <property type="term" value="F:alpha-L-arabinofuranosidase activity"/>
    <property type="evidence" value="ECO:0007669"/>
    <property type="project" value="UniProtKB-EC"/>
</dbReference>
<dbReference type="SMART" id="SM00060">
    <property type="entry name" value="FN3"/>
    <property type="match status" value="1"/>
</dbReference>
<dbReference type="InterPro" id="IPR006710">
    <property type="entry name" value="Glyco_hydro_43"/>
</dbReference>
<dbReference type="InterPro" id="IPR008979">
    <property type="entry name" value="Galactose-bd-like_sf"/>
</dbReference>
<dbReference type="EMBL" id="SNRY01001011">
    <property type="protein sequence ID" value="KAA6334310.1"/>
    <property type="molecule type" value="Genomic_DNA"/>
</dbReference>
<accession>A0A5J4RMI9</accession>
<name>A0A5J4RMI9_9ZZZZ</name>
<dbReference type="Gene3D" id="2.60.120.260">
    <property type="entry name" value="Galactose-binding domain-like"/>
    <property type="match status" value="1"/>
</dbReference>
<sequence>MVKDIKIVIAVGLSFLMANCAQQKQKLFDSANVQTICNPVNLSYMFQPQGPSYREGADPTVILYHDEYYAFVSHSGGYFHSTDLIHWDLIVPNENFPVGVFAPSTVIINDTIYLVASQVRQVVKTADPKSGKWEIANPDFKVIYSDPAFWLDDDGRLYYYGGCSNTRPIMGYELDPKTFEPLSEGVSLVIAHKDQLGWEEKTDYNTPNLKINPHIEGAWMNKYAGKYYLQYANPGTELKSYNDAVYVSDKPLGPFTLAQHNPFSYKPEGFACGAGHGSTFQDKYGNYWHIATVAISIRHPFERRLSLFPVFFDKDNEMYAYTGFGDYPFIVPDKKINAPEDIFPGWMLLSYKKKVEVSSTLPEYKTPFDLYGDIWDRTQNNEATNINDEEIRTWWSAATGKANEWFTMDLGNVSDVYALQINFADESAQRFGRSDDIYYQYTIESSPDGEVWRMLVDKSQNRIDAPHDYIQLQQPVKAQYFRVKNVYVHSGNFSVSDFRVFGKSDIETPQAVSSFTAERDADRRTVKLTWKPVDGATGYNIRYGSRKDKLYLNYMVYDKTELSIHSLNTEQAYFFTIDAFNEGGITKGSKCVKIGKP</sequence>
<evidence type="ECO:0000256" key="2">
    <source>
        <dbReference type="ARBA" id="ARBA00022801"/>
    </source>
</evidence>
<dbReference type="PANTHER" id="PTHR42812:SF12">
    <property type="entry name" value="BETA-XYLOSIDASE-RELATED"/>
    <property type="match status" value="1"/>
</dbReference>
<dbReference type="SUPFAM" id="SSF49265">
    <property type="entry name" value="Fibronectin type III"/>
    <property type="match status" value="1"/>
</dbReference>
<dbReference type="CDD" id="cd08982">
    <property type="entry name" value="GH43-like"/>
    <property type="match status" value="1"/>
</dbReference>
<feature type="domain" description="F5/8 type C" evidence="4">
    <location>
        <begin position="350"/>
        <end position="503"/>
    </location>
</feature>
<dbReference type="InterPro" id="IPR003961">
    <property type="entry name" value="FN3_dom"/>
</dbReference>
<dbReference type="GO" id="GO:0005975">
    <property type="term" value="P:carbohydrate metabolic process"/>
    <property type="evidence" value="ECO:0007669"/>
    <property type="project" value="InterPro"/>
</dbReference>
<evidence type="ECO:0000313" key="5">
    <source>
        <dbReference type="EMBL" id="KAA6334310.1"/>
    </source>
</evidence>
<dbReference type="PROSITE" id="PS50022">
    <property type="entry name" value="FA58C_3"/>
    <property type="match status" value="1"/>
</dbReference>
<reference evidence="5" key="1">
    <citation type="submission" date="2019-03" db="EMBL/GenBank/DDBJ databases">
        <title>Single cell metagenomics reveals metabolic interactions within the superorganism composed of flagellate Streblomastix strix and complex community of Bacteroidetes bacteria on its surface.</title>
        <authorList>
            <person name="Treitli S.C."/>
            <person name="Kolisko M."/>
            <person name="Husnik F."/>
            <person name="Keeling P."/>
            <person name="Hampl V."/>
        </authorList>
    </citation>
    <scope>NUCLEOTIDE SEQUENCE</scope>
    <source>
        <strain evidence="5">STM</strain>
    </source>
</reference>
<dbReference type="InterPro" id="IPR013783">
    <property type="entry name" value="Ig-like_fold"/>
</dbReference>
<keyword evidence="2 5" id="KW-0378">Hydrolase</keyword>
<dbReference type="EC" id="3.2.1.55" evidence="5"/>
<dbReference type="Pfam" id="PF00754">
    <property type="entry name" value="F5_F8_type_C"/>
    <property type="match status" value="1"/>
</dbReference>
<dbReference type="Pfam" id="PF04616">
    <property type="entry name" value="Glyco_hydro_43"/>
    <property type="match status" value="1"/>
</dbReference>
<dbReference type="AlphaFoldDB" id="A0A5J4RMI9"/>
<gene>
    <name evidence="5" type="ORF">EZS27_017362</name>
</gene>
<dbReference type="Gene3D" id="2.60.40.10">
    <property type="entry name" value="Immunoglobulins"/>
    <property type="match status" value="1"/>
</dbReference>
<dbReference type="InterPro" id="IPR036116">
    <property type="entry name" value="FN3_sf"/>
</dbReference>
<dbReference type="SUPFAM" id="SSF49785">
    <property type="entry name" value="Galactose-binding domain-like"/>
    <property type="match status" value="1"/>
</dbReference>
<dbReference type="Gene3D" id="2.115.10.20">
    <property type="entry name" value="Glycosyl hydrolase domain, family 43"/>
    <property type="match status" value="1"/>
</dbReference>
<dbReference type="SUPFAM" id="SSF75005">
    <property type="entry name" value="Arabinanase/levansucrase/invertase"/>
    <property type="match status" value="1"/>
</dbReference>
<evidence type="ECO:0000259" key="4">
    <source>
        <dbReference type="PROSITE" id="PS50022"/>
    </source>
</evidence>
<keyword evidence="3 5" id="KW-0326">Glycosidase</keyword>
<comment type="caution">
    <text evidence="5">The sequence shown here is derived from an EMBL/GenBank/DDBJ whole genome shotgun (WGS) entry which is preliminary data.</text>
</comment>
<dbReference type="InterPro" id="IPR023296">
    <property type="entry name" value="Glyco_hydro_beta-prop_sf"/>
</dbReference>
<organism evidence="5">
    <name type="scientific">termite gut metagenome</name>
    <dbReference type="NCBI Taxonomy" id="433724"/>
    <lineage>
        <taxon>unclassified sequences</taxon>
        <taxon>metagenomes</taxon>
        <taxon>organismal metagenomes</taxon>
    </lineage>
</organism>
<proteinExistence type="inferred from homology"/>